<protein>
    <submittedName>
        <fullName evidence="1">Uncharacterized protein</fullName>
    </submittedName>
</protein>
<dbReference type="EMBL" id="POTW01000010">
    <property type="protein sequence ID" value="PZF85158.1"/>
    <property type="molecule type" value="Genomic_DNA"/>
</dbReference>
<sequence>MSGEHYVSDSILRMLGATNISTRDYPWNVDGELKTVGISSFKTKVLCQEHNSALSKADEAAKAFAMALAWAGLQIRTSVEFESASEVLSVDGDQLERWVLKTLVVHQLASVLKDNGKPVATLDRTQAVDLLFGQRPWPPGWGLYVSRTASDPLTKESVRAPWGGIQPLVRKDGELIGGLVWLGGVALALALFQPAPDETRGPFANAVYRPGAVAFRTRGFDKGAVLLWSDSAHHEQVIMSVTFKKIGEP</sequence>
<proteinExistence type="predicted"/>
<evidence type="ECO:0000313" key="1">
    <source>
        <dbReference type="EMBL" id="PZF85158.1"/>
    </source>
</evidence>
<dbReference type="Proteomes" id="UP000248764">
    <property type="component" value="Unassembled WGS sequence"/>
</dbReference>
<dbReference type="AlphaFoldDB" id="A0A2W2BZ86"/>
<name>A0A2W2BZ86_9ACTN</name>
<evidence type="ECO:0000313" key="2">
    <source>
        <dbReference type="Proteomes" id="UP000248764"/>
    </source>
</evidence>
<keyword evidence="2" id="KW-1185">Reference proteome</keyword>
<accession>A0A2W2BZ86</accession>
<comment type="caution">
    <text evidence="1">The sequence shown here is derived from an EMBL/GenBank/DDBJ whole genome shotgun (WGS) entry which is preliminary data.</text>
</comment>
<organism evidence="1 2">
    <name type="scientific">Jiangella anatolica</name>
    <dbReference type="NCBI Taxonomy" id="2670374"/>
    <lineage>
        <taxon>Bacteria</taxon>
        <taxon>Bacillati</taxon>
        <taxon>Actinomycetota</taxon>
        <taxon>Actinomycetes</taxon>
        <taxon>Jiangellales</taxon>
        <taxon>Jiangellaceae</taxon>
        <taxon>Jiangella</taxon>
    </lineage>
</organism>
<reference evidence="1 2" key="1">
    <citation type="submission" date="2018-01" db="EMBL/GenBank/DDBJ databases">
        <title>Draft genome sequence of Jiangella sp. GTF31.</title>
        <authorList>
            <person name="Sahin N."/>
            <person name="Ay H."/>
            <person name="Saygin H."/>
        </authorList>
    </citation>
    <scope>NUCLEOTIDE SEQUENCE [LARGE SCALE GENOMIC DNA]</scope>
    <source>
        <strain evidence="1 2">GTF31</strain>
    </source>
</reference>
<gene>
    <name evidence="1" type="ORF">C1I92_06155</name>
</gene>